<name>A0A484NLM8_9ASTE</name>
<dbReference type="SUPFAM" id="SSF53098">
    <property type="entry name" value="Ribonuclease H-like"/>
    <property type="match status" value="1"/>
</dbReference>
<protein>
    <recommendedName>
        <fullName evidence="1">hAT-like transposase RNase-H fold domain-containing protein</fullName>
    </recommendedName>
</protein>
<evidence type="ECO:0000259" key="1">
    <source>
        <dbReference type="Pfam" id="PF14372"/>
    </source>
</evidence>
<dbReference type="InterPro" id="IPR025525">
    <property type="entry name" value="hAT-like_transposase_RNase-H"/>
</dbReference>
<dbReference type="PANTHER" id="PTHR23272:SF184">
    <property type="entry name" value="OS03G0311250 PROTEIN"/>
    <property type="match status" value="1"/>
</dbReference>
<organism evidence="2 3">
    <name type="scientific">Cuscuta campestris</name>
    <dbReference type="NCBI Taxonomy" id="132261"/>
    <lineage>
        <taxon>Eukaryota</taxon>
        <taxon>Viridiplantae</taxon>
        <taxon>Streptophyta</taxon>
        <taxon>Embryophyta</taxon>
        <taxon>Tracheophyta</taxon>
        <taxon>Spermatophyta</taxon>
        <taxon>Magnoliopsida</taxon>
        <taxon>eudicotyledons</taxon>
        <taxon>Gunneridae</taxon>
        <taxon>Pentapetalae</taxon>
        <taxon>asterids</taxon>
        <taxon>lamiids</taxon>
        <taxon>Solanales</taxon>
        <taxon>Convolvulaceae</taxon>
        <taxon>Cuscuteae</taxon>
        <taxon>Cuscuta</taxon>
        <taxon>Cuscuta subgen. Grammica</taxon>
        <taxon>Cuscuta sect. Cleistogrammica</taxon>
    </lineage>
</organism>
<evidence type="ECO:0000313" key="2">
    <source>
        <dbReference type="EMBL" id="VFR02442.1"/>
    </source>
</evidence>
<dbReference type="InterPro" id="IPR012337">
    <property type="entry name" value="RNaseH-like_sf"/>
</dbReference>
<accession>A0A484NLM8</accession>
<dbReference type="Proteomes" id="UP000595140">
    <property type="component" value="Unassembled WGS sequence"/>
</dbReference>
<sequence>KFEKAFDRFEDVESNYITALIEDKGIPSHDDWEIGKNLSIFLERFYNLTKRVSGSLYVTSNVYLEEICDVYCTLNAWARSEDEQFKDMSLKMLDKYDKYWGDVEKMNMLLYIAAVLDPRYKFDYVEFCFKKMYSQEVAEALHEKVKSTMDELFVEYKKMADTLGNTSSAQTTLTPQSSLNTLSATVDSNTISETSTKNEFRKYKSSTVRGGQKSDLDKYITDEFDEDEDSFDILGWWKKNGHRSSLTPKIVQALICSQDWLRQGAYCSIHEFESEVSELDKLDEDLSKLKLDPVIDA</sequence>
<feature type="non-terminal residue" evidence="2">
    <location>
        <position position="1"/>
    </location>
</feature>
<dbReference type="OrthoDB" id="1741548at2759"/>
<dbReference type="GO" id="GO:0003677">
    <property type="term" value="F:DNA binding"/>
    <property type="evidence" value="ECO:0007669"/>
    <property type="project" value="InterPro"/>
</dbReference>
<gene>
    <name evidence="2" type="ORF">CCAM_LOCUS44217</name>
</gene>
<dbReference type="AlphaFoldDB" id="A0A484NLM8"/>
<keyword evidence="3" id="KW-1185">Reference proteome</keyword>
<evidence type="ECO:0000313" key="3">
    <source>
        <dbReference type="Proteomes" id="UP000595140"/>
    </source>
</evidence>
<reference evidence="2 3" key="1">
    <citation type="submission" date="2018-04" db="EMBL/GenBank/DDBJ databases">
        <authorList>
            <person name="Vogel A."/>
        </authorList>
    </citation>
    <scope>NUCLEOTIDE SEQUENCE [LARGE SCALE GENOMIC DNA]</scope>
</reference>
<feature type="domain" description="hAT-like transposase RNase-H fold" evidence="1">
    <location>
        <begin position="53"/>
        <end position="156"/>
    </location>
</feature>
<dbReference type="EMBL" id="OOIL02006816">
    <property type="protein sequence ID" value="VFR02442.1"/>
    <property type="molecule type" value="Genomic_DNA"/>
</dbReference>
<dbReference type="PANTHER" id="PTHR23272">
    <property type="entry name" value="BED FINGER-RELATED"/>
    <property type="match status" value="1"/>
</dbReference>
<proteinExistence type="predicted"/>
<dbReference type="Pfam" id="PF14372">
    <property type="entry name" value="hAT-like_RNase-H"/>
    <property type="match status" value="1"/>
</dbReference>